<organism evidence="1 2">
    <name type="scientific">Candidatus Zambryskibacteria bacterium RIFCSPLOWO2_02_FULL_44_12b</name>
    <dbReference type="NCBI Taxonomy" id="1802772"/>
    <lineage>
        <taxon>Bacteria</taxon>
        <taxon>Candidatus Zambryskiibacteriota</taxon>
    </lineage>
</organism>
<evidence type="ECO:0000313" key="2">
    <source>
        <dbReference type="Proteomes" id="UP000177202"/>
    </source>
</evidence>
<dbReference type="EMBL" id="MHWP01000029">
    <property type="protein sequence ID" value="OHB09650.1"/>
    <property type="molecule type" value="Genomic_DNA"/>
</dbReference>
<dbReference type="AlphaFoldDB" id="A0A1G2UKC0"/>
<protein>
    <submittedName>
        <fullName evidence="1">Uncharacterized protein</fullName>
    </submittedName>
</protein>
<sequence>MFGCIIALERCDMKKWFKRAFKNTGEVVEFANTNKLAPGEIQILEVVPREEPQPSGVVWTMYYANKPL</sequence>
<reference evidence="1 2" key="1">
    <citation type="journal article" date="2016" name="Nat. Commun.">
        <title>Thousands of microbial genomes shed light on interconnected biogeochemical processes in an aquifer system.</title>
        <authorList>
            <person name="Anantharaman K."/>
            <person name="Brown C.T."/>
            <person name="Hug L.A."/>
            <person name="Sharon I."/>
            <person name="Castelle C.J."/>
            <person name="Probst A.J."/>
            <person name="Thomas B.C."/>
            <person name="Singh A."/>
            <person name="Wilkins M.J."/>
            <person name="Karaoz U."/>
            <person name="Brodie E.L."/>
            <person name="Williams K.H."/>
            <person name="Hubbard S.S."/>
            <person name="Banfield J.F."/>
        </authorList>
    </citation>
    <scope>NUCLEOTIDE SEQUENCE [LARGE SCALE GENOMIC DNA]</scope>
</reference>
<accession>A0A1G2UKC0</accession>
<name>A0A1G2UKC0_9BACT</name>
<comment type="caution">
    <text evidence="1">The sequence shown here is derived from an EMBL/GenBank/DDBJ whole genome shotgun (WGS) entry which is preliminary data.</text>
</comment>
<gene>
    <name evidence="1" type="ORF">A3H60_00430</name>
</gene>
<evidence type="ECO:0000313" key="1">
    <source>
        <dbReference type="EMBL" id="OHB09650.1"/>
    </source>
</evidence>
<dbReference type="STRING" id="1802772.A3H60_00430"/>
<proteinExistence type="predicted"/>
<dbReference type="Proteomes" id="UP000177202">
    <property type="component" value="Unassembled WGS sequence"/>
</dbReference>